<dbReference type="Proteomes" id="UP000014500">
    <property type="component" value="Unassembled WGS sequence"/>
</dbReference>
<evidence type="ECO:0000256" key="3">
    <source>
        <dbReference type="ARBA" id="ARBA00012646"/>
    </source>
</evidence>
<dbReference type="PROSITE" id="PS00778">
    <property type="entry name" value="HIS_ACID_PHOSPHAT_2"/>
    <property type="match status" value="1"/>
</dbReference>
<dbReference type="InterPro" id="IPR033379">
    <property type="entry name" value="Acid_Pase_AS"/>
</dbReference>
<evidence type="ECO:0000256" key="7">
    <source>
        <dbReference type="ARBA" id="ARBA00023180"/>
    </source>
</evidence>
<reference evidence="8" key="2">
    <citation type="submission" date="2015-02" db="UniProtKB">
        <authorList>
            <consortium name="EnsemblMetazoa"/>
        </authorList>
    </citation>
    <scope>IDENTIFICATION</scope>
</reference>
<dbReference type="PANTHER" id="PTHR11567:SF211">
    <property type="entry name" value="PROSTATIC ACID PHOSPHATASE"/>
    <property type="match status" value="1"/>
</dbReference>
<dbReference type="InterPro" id="IPR000560">
    <property type="entry name" value="His_Pase_clade-2"/>
</dbReference>
<dbReference type="AlphaFoldDB" id="T1JEQ9"/>
<evidence type="ECO:0000256" key="6">
    <source>
        <dbReference type="ARBA" id="ARBA00023157"/>
    </source>
</evidence>
<dbReference type="EnsemblMetazoa" id="SMAR012311-RA">
    <property type="protein sequence ID" value="SMAR012311-PA"/>
    <property type="gene ID" value="SMAR012311"/>
</dbReference>
<dbReference type="PROSITE" id="PS00616">
    <property type="entry name" value="HIS_ACID_PHOSPHAT_1"/>
    <property type="match status" value="1"/>
</dbReference>
<evidence type="ECO:0000313" key="9">
    <source>
        <dbReference type="Proteomes" id="UP000014500"/>
    </source>
</evidence>
<dbReference type="CDD" id="cd07061">
    <property type="entry name" value="HP_HAP_like"/>
    <property type="match status" value="3"/>
</dbReference>
<evidence type="ECO:0000256" key="4">
    <source>
        <dbReference type="ARBA" id="ARBA00022729"/>
    </source>
</evidence>
<evidence type="ECO:0000256" key="2">
    <source>
        <dbReference type="ARBA" id="ARBA00005375"/>
    </source>
</evidence>
<evidence type="ECO:0000256" key="1">
    <source>
        <dbReference type="ARBA" id="ARBA00000032"/>
    </source>
</evidence>
<dbReference type="HOGENOM" id="CLU_299041_0_0_1"/>
<dbReference type="eggNOG" id="KOG3720">
    <property type="taxonomic scope" value="Eukaryota"/>
</dbReference>
<dbReference type="Pfam" id="PF00328">
    <property type="entry name" value="His_Phos_2"/>
    <property type="match status" value="3"/>
</dbReference>
<keyword evidence="5" id="KW-0378">Hydrolase</keyword>
<proteinExistence type="inferred from homology"/>
<dbReference type="PANTHER" id="PTHR11567">
    <property type="entry name" value="ACID PHOSPHATASE-RELATED"/>
    <property type="match status" value="1"/>
</dbReference>
<keyword evidence="9" id="KW-1185">Reference proteome</keyword>
<dbReference type="SUPFAM" id="SSF53254">
    <property type="entry name" value="Phosphoglycerate mutase-like"/>
    <property type="match status" value="3"/>
</dbReference>
<comment type="similarity">
    <text evidence="2">Belongs to the histidine acid phosphatase family.</text>
</comment>
<dbReference type="Gene3D" id="3.40.50.1240">
    <property type="entry name" value="Phosphoglycerate mutase-like"/>
    <property type="match status" value="4"/>
</dbReference>
<reference evidence="9" key="1">
    <citation type="submission" date="2011-05" db="EMBL/GenBank/DDBJ databases">
        <authorList>
            <person name="Richards S.R."/>
            <person name="Qu J."/>
            <person name="Jiang H."/>
            <person name="Jhangiani S.N."/>
            <person name="Agravi P."/>
            <person name="Goodspeed R."/>
            <person name="Gross S."/>
            <person name="Mandapat C."/>
            <person name="Jackson L."/>
            <person name="Mathew T."/>
            <person name="Pu L."/>
            <person name="Thornton R."/>
            <person name="Saada N."/>
            <person name="Wilczek-Boney K.B."/>
            <person name="Lee S."/>
            <person name="Kovar C."/>
            <person name="Wu Y."/>
            <person name="Scherer S.E."/>
            <person name="Worley K.C."/>
            <person name="Muzny D.M."/>
            <person name="Gibbs R."/>
        </authorList>
    </citation>
    <scope>NUCLEOTIDE SEQUENCE</scope>
    <source>
        <strain evidence="9">Brora</strain>
    </source>
</reference>
<keyword evidence="7" id="KW-0325">Glycoprotein</keyword>
<keyword evidence="6" id="KW-1015">Disulfide bond</keyword>
<dbReference type="PhylomeDB" id="T1JEQ9"/>
<protein>
    <recommendedName>
        <fullName evidence="3">acid phosphatase</fullName>
        <ecNumber evidence="3">3.1.3.2</ecNumber>
    </recommendedName>
</protein>
<dbReference type="InterPro" id="IPR050645">
    <property type="entry name" value="Histidine_acid_phosphatase"/>
</dbReference>
<organism evidence="8 9">
    <name type="scientific">Strigamia maritima</name>
    <name type="common">European centipede</name>
    <name type="synonym">Geophilus maritimus</name>
    <dbReference type="NCBI Taxonomy" id="126957"/>
    <lineage>
        <taxon>Eukaryota</taxon>
        <taxon>Metazoa</taxon>
        <taxon>Ecdysozoa</taxon>
        <taxon>Arthropoda</taxon>
        <taxon>Myriapoda</taxon>
        <taxon>Chilopoda</taxon>
        <taxon>Pleurostigmophora</taxon>
        <taxon>Geophilomorpha</taxon>
        <taxon>Linotaeniidae</taxon>
        <taxon>Strigamia</taxon>
    </lineage>
</organism>
<dbReference type="InterPro" id="IPR029033">
    <property type="entry name" value="His_PPase_superfam"/>
</dbReference>
<accession>T1JEQ9</accession>
<dbReference type="EMBL" id="JH432127">
    <property type="status" value="NOT_ANNOTATED_CDS"/>
    <property type="molecule type" value="Genomic_DNA"/>
</dbReference>
<dbReference type="EC" id="3.1.3.2" evidence="3"/>
<keyword evidence="4" id="KW-0732">Signal</keyword>
<dbReference type="STRING" id="126957.T1JEQ9"/>
<comment type="catalytic activity">
    <reaction evidence="1">
        <text>a phosphate monoester + H2O = an alcohol + phosphate</text>
        <dbReference type="Rhea" id="RHEA:15017"/>
        <dbReference type="ChEBI" id="CHEBI:15377"/>
        <dbReference type="ChEBI" id="CHEBI:30879"/>
        <dbReference type="ChEBI" id="CHEBI:43474"/>
        <dbReference type="ChEBI" id="CHEBI:67140"/>
        <dbReference type="EC" id="3.1.3.2"/>
    </reaction>
</comment>
<sequence length="1004" mass="116360">MSVFDKFNSLPLTQFPAPGRPPLTHRGKGLWDCSYKYRISAPKMINQSDNGYSSNQCKQKMSLNGSVLQMLLPTTFRCTKNSFARSTFILTITFIYILTIVKTEELKLKLVQLVIRHGDRSPIQTYSTDPWSHAWPDGLGQLTPLGMRQQYDTGQYLRNRYEELINDTYNYNVMYVRSTNFHRNLNSASANLAGFFPPEGAEMWEKRVCWEPVPIHTVPLQTDHMLSFFSECPAFEKLYQRLLNSSDAIKIGRKYRDLFKFIAVKTRQPNMNLRQVFDIADATFVQKTHNLTVPDWVNETIATDLENIVVSFFTLLLNSREMCRLRGGPLLGELINTMQKVVDNRSDQHKLYMFLSHDITIVSIFSALNIFEPHTPPYCSTVMIELLEGSGDYFVKIMYRNDTTRDPYELSLKDCPSPCPFDTFKTLIAPMVPADVQSECGMRDKSIKSLYVFLIRHGDRSPTLTFPTDQWKNVWPDGFGQLTKLGIQQQFLTGKYLRHRYGTLINNTYNSKSIYVRSTNADRTLMSASSNLAGFLPPRGSQIWNKNLMWQPIPVHTLPEEEDYILSPNSECPKYDKLYNKQMRSPEAYEIRLKYGDLYKYLSDKTELYIKDFHKASEIYDTLFVQQTHKLTLPDWTTPELLAKLRKFLVMHLIWLVKTFDMRRLRGGPLIGEMVKHMQTNIWVKADERKIYMYSAHDNTIASFLSALDVFDPQVPPYCSMVMLELFEGQEMHFVKVLYRNDTTREPYELTLKDCSNPCPFDQFINLTAGVIPKDIKSECLTVDSTWRPDTMRNLSPGSLGIQQQFSTGKYLEQRYGTLFNNTYYSNSLYVQSSDYDRTLTSAYVPPRGNLIWQPIPVHALPIKYDHNLSNKANCTKYKIHNLTMPDWVNQTVLADLAKLQILQLIWASKTHAMRRFSGGTFDFYVYSRHNSIIAAFLIILDVFGPQMPPYCSMVMIELLEEKEMYYVNVKILYRNNTTRNPYELALNNCSNPCLSVFIISLKN</sequence>
<evidence type="ECO:0000313" key="8">
    <source>
        <dbReference type="EnsemblMetazoa" id="SMAR012311-PA"/>
    </source>
</evidence>
<evidence type="ECO:0000256" key="5">
    <source>
        <dbReference type="ARBA" id="ARBA00022801"/>
    </source>
</evidence>
<dbReference type="OMA" id="PEWVHDY"/>
<dbReference type="GO" id="GO:0003993">
    <property type="term" value="F:acid phosphatase activity"/>
    <property type="evidence" value="ECO:0007669"/>
    <property type="project" value="UniProtKB-EC"/>
</dbReference>
<name>T1JEQ9_STRMM</name>